<sequence length="336" mass="35484">MYTLAELAQHLDGILYGNAEQSIQGVASLSRACKTDLSCFNNPSLLASLTTTQAGGVLLTENYLSECPVNAIVVVNPLRSMATIAKMFKPKVKNCSGIHPRAIIAPSAKIGQRVTIGENTVIGADVTLGDDVIIGANCVLEMNVSVGMRTLIHHGVYLHEGTKLGMSVLVESGVVIGASPYNSVKQQGHWLSGPDMGGVFVADEVHLGANTVIARGALGDTFIGKGVHIDNLVMIAHDVIIGANSAIAGCAVIGAYAELGAHCIVGGASCLASYVQLADDVVITGMSTVNKTLTKAGIYSSGTMVCEHRQWRRNAARFRRLDDYITRLIKLEKEEP</sequence>
<dbReference type="PANTHER" id="PTHR43378">
    <property type="entry name" value="UDP-3-O-ACYLGLUCOSAMINE N-ACYLTRANSFERASE"/>
    <property type="match status" value="1"/>
</dbReference>
<dbReference type="InterPro" id="IPR018357">
    <property type="entry name" value="Hexapep_transf_CS"/>
</dbReference>
<gene>
    <name evidence="8" type="primary">lpxD</name>
    <name evidence="8" type="ORF">PXX05_01325</name>
</gene>
<dbReference type="InterPro" id="IPR007691">
    <property type="entry name" value="LpxD"/>
</dbReference>
<feature type="domain" description="UDP-3-O-[3-hydroxymyristoyl] glucosamine N-acyltransferase non-repeat region" evidence="7">
    <location>
        <begin position="22"/>
        <end position="86"/>
    </location>
</feature>
<keyword evidence="5" id="KW-0443">Lipid metabolism</keyword>
<evidence type="ECO:0000256" key="2">
    <source>
        <dbReference type="ARBA" id="ARBA00022556"/>
    </source>
</evidence>
<evidence type="ECO:0000256" key="4">
    <source>
        <dbReference type="ARBA" id="ARBA00022737"/>
    </source>
</evidence>
<dbReference type="InterPro" id="IPR011004">
    <property type="entry name" value="Trimer_LpxA-like_sf"/>
</dbReference>
<dbReference type="Gene3D" id="3.40.1390.10">
    <property type="entry name" value="MurE/MurF, N-terminal domain"/>
    <property type="match status" value="1"/>
</dbReference>
<evidence type="ECO:0000256" key="1">
    <source>
        <dbReference type="ARBA" id="ARBA00022516"/>
    </source>
</evidence>
<keyword evidence="3 8" id="KW-0808">Transferase</keyword>
<dbReference type="Proteomes" id="UP001222087">
    <property type="component" value="Chromosome"/>
</dbReference>
<dbReference type="EMBL" id="CP119078">
    <property type="protein sequence ID" value="WED44620.1"/>
    <property type="molecule type" value="Genomic_DNA"/>
</dbReference>
<keyword evidence="2" id="KW-0441">Lipid A biosynthesis</keyword>
<dbReference type="SUPFAM" id="SSF51161">
    <property type="entry name" value="Trimeric LpxA-like enzymes"/>
    <property type="match status" value="1"/>
</dbReference>
<keyword evidence="1" id="KW-0444">Lipid biosynthesis</keyword>
<dbReference type="InterPro" id="IPR001451">
    <property type="entry name" value="Hexapep"/>
</dbReference>
<accession>A0ABY8AYQ0</accession>
<evidence type="ECO:0000256" key="5">
    <source>
        <dbReference type="ARBA" id="ARBA00023098"/>
    </source>
</evidence>
<name>A0ABY8AYQ0_9GAMM</name>
<dbReference type="Gene3D" id="2.160.10.10">
    <property type="entry name" value="Hexapeptide repeat proteins"/>
    <property type="match status" value="1"/>
</dbReference>
<evidence type="ECO:0000313" key="8">
    <source>
        <dbReference type="EMBL" id="WED44620.1"/>
    </source>
</evidence>
<evidence type="ECO:0000256" key="3">
    <source>
        <dbReference type="ARBA" id="ARBA00022679"/>
    </source>
</evidence>
<evidence type="ECO:0000313" key="9">
    <source>
        <dbReference type="Proteomes" id="UP001222087"/>
    </source>
</evidence>
<dbReference type="Pfam" id="PF04613">
    <property type="entry name" value="LpxD"/>
    <property type="match status" value="1"/>
</dbReference>
<dbReference type="NCBIfam" id="TIGR01853">
    <property type="entry name" value="lipid_A_lpxD"/>
    <property type="match status" value="1"/>
</dbReference>
<dbReference type="Pfam" id="PF00132">
    <property type="entry name" value="Hexapep"/>
    <property type="match status" value="2"/>
</dbReference>
<proteinExistence type="predicted"/>
<keyword evidence="6 8" id="KW-0012">Acyltransferase</keyword>
<dbReference type="InterPro" id="IPR020573">
    <property type="entry name" value="UDP_GlcNAc_AcTrfase_non-rep"/>
</dbReference>
<dbReference type="RefSeq" id="WP_275090441.1">
    <property type="nucleotide sequence ID" value="NZ_CP119078.1"/>
</dbReference>
<keyword evidence="4" id="KW-0677">Repeat</keyword>
<dbReference type="Gene3D" id="1.20.5.170">
    <property type="match status" value="1"/>
</dbReference>
<dbReference type="NCBIfam" id="NF002060">
    <property type="entry name" value="PRK00892.1"/>
    <property type="match status" value="1"/>
</dbReference>
<organism evidence="8 9">
    <name type="scientific">Legionella cardiaca</name>
    <dbReference type="NCBI Taxonomy" id="1071983"/>
    <lineage>
        <taxon>Bacteria</taxon>
        <taxon>Pseudomonadati</taxon>
        <taxon>Pseudomonadota</taxon>
        <taxon>Gammaproteobacteria</taxon>
        <taxon>Legionellales</taxon>
        <taxon>Legionellaceae</taxon>
        <taxon>Legionella</taxon>
    </lineage>
</organism>
<protein>
    <submittedName>
        <fullName evidence="8">UDP-3-O-(3-hydroxymyristoyl)glucosamine N-acyltransferase</fullName>
        <ecNumber evidence="8">2.3.1.191</ecNumber>
    </submittedName>
</protein>
<dbReference type="CDD" id="cd03352">
    <property type="entry name" value="LbH_LpxD"/>
    <property type="match status" value="1"/>
</dbReference>
<keyword evidence="9" id="KW-1185">Reference proteome</keyword>
<evidence type="ECO:0000256" key="6">
    <source>
        <dbReference type="ARBA" id="ARBA00023315"/>
    </source>
</evidence>
<reference evidence="8 9" key="1">
    <citation type="submission" date="2023-02" db="EMBL/GenBank/DDBJ databases">
        <title>Genome Sequence of L. cardiaca H63T.</title>
        <authorList>
            <person name="Lopez A.E."/>
            <person name="Cianciotto N.P."/>
        </authorList>
    </citation>
    <scope>NUCLEOTIDE SEQUENCE [LARGE SCALE GENOMIC DNA]</scope>
    <source>
        <strain evidence="8 9">H63</strain>
    </source>
</reference>
<dbReference type="PROSITE" id="PS00101">
    <property type="entry name" value="HEXAPEP_TRANSFERASES"/>
    <property type="match status" value="1"/>
</dbReference>
<evidence type="ECO:0000259" key="7">
    <source>
        <dbReference type="Pfam" id="PF04613"/>
    </source>
</evidence>
<dbReference type="EC" id="2.3.1.191" evidence="8"/>
<dbReference type="PANTHER" id="PTHR43378:SF2">
    <property type="entry name" value="UDP-3-O-ACYLGLUCOSAMINE N-ACYLTRANSFERASE 1, MITOCHONDRIAL-RELATED"/>
    <property type="match status" value="1"/>
</dbReference>
<dbReference type="GO" id="GO:0103118">
    <property type="term" value="F:UDP-3-O-[(3R)-3-hydroxyacyl]-glucosamine N-acyltransferase activity"/>
    <property type="evidence" value="ECO:0007669"/>
    <property type="project" value="UniProtKB-EC"/>
</dbReference>